<feature type="chain" id="PRO_5021459852" description="Tetratricopeptide repeat protein" evidence="1">
    <location>
        <begin position="24"/>
        <end position="337"/>
    </location>
</feature>
<gene>
    <name evidence="2" type="ORF">FJM65_04620</name>
</gene>
<protein>
    <recommendedName>
        <fullName evidence="4">Tetratricopeptide repeat protein</fullName>
    </recommendedName>
</protein>
<feature type="signal peptide" evidence="1">
    <location>
        <begin position="1"/>
        <end position="23"/>
    </location>
</feature>
<sequence>MNRLFHKITLVFFLLAVALQANAQTNTAYYARINEAEVLVTDSLFAEALVKYKQAFSLQPAATANAYYNAAVCATLTGKNKDAFTYLGKLKCKGIALDEIQEQQVFISLMGTKEWQKFSKQYQRSASNCTDKINQSYRDTLLAMVASDQHYYRIRAELASNKTDSALLAAYVDSIDYITNRNTDAFLRLVARNGFPSENLVGATKPDGAVFYNILLRHAVQRGRRDILPVLLTAVQNGELSPHIYAYHAEYFEKAKFGSTVVRGTASGTQELPFSPEAEEAKNQERARLGMESLADLRKKANFSSRDKRFYINKPNSTVRFFKSREEMLQYRRENSL</sequence>
<dbReference type="EMBL" id="VFRQ01000002">
    <property type="protein sequence ID" value="TPE45326.1"/>
    <property type="molecule type" value="Genomic_DNA"/>
</dbReference>
<dbReference type="OrthoDB" id="1429559at2"/>
<organism evidence="2 3">
    <name type="scientific">Pontibacter mangrovi</name>
    <dbReference type="NCBI Taxonomy" id="2589816"/>
    <lineage>
        <taxon>Bacteria</taxon>
        <taxon>Pseudomonadati</taxon>
        <taxon>Bacteroidota</taxon>
        <taxon>Cytophagia</taxon>
        <taxon>Cytophagales</taxon>
        <taxon>Hymenobacteraceae</taxon>
        <taxon>Pontibacter</taxon>
    </lineage>
</organism>
<evidence type="ECO:0000256" key="1">
    <source>
        <dbReference type="SAM" id="SignalP"/>
    </source>
</evidence>
<evidence type="ECO:0000313" key="2">
    <source>
        <dbReference type="EMBL" id="TPE45326.1"/>
    </source>
</evidence>
<reference evidence="2 3" key="1">
    <citation type="submission" date="2019-06" db="EMBL/GenBank/DDBJ databases">
        <title>A novel bacterium of genus Pontibacter, isolated from marine sediment.</title>
        <authorList>
            <person name="Huang H."/>
            <person name="Mo K."/>
            <person name="Hu Y."/>
        </authorList>
    </citation>
    <scope>NUCLEOTIDE SEQUENCE [LARGE SCALE GENOMIC DNA]</scope>
    <source>
        <strain evidence="2 3">HB172049</strain>
    </source>
</reference>
<keyword evidence="3" id="KW-1185">Reference proteome</keyword>
<name>A0A501WI99_9BACT</name>
<dbReference type="Proteomes" id="UP000316727">
    <property type="component" value="Unassembled WGS sequence"/>
</dbReference>
<evidence type="ECO:0008006" key="4">
    <source>
        <dbReference type="Google" id="ProtNLM"/>
    </source>
</evidence>
<accession>A0A501WI99</accession>
<dbReference type="RefSeq" id="WP_140619939.1">
    <property type="nucleotide sequence ID" value="NZ_VFRQ01000002.1"/>
</dbReference>
<dbReference type="SUPFAM" id="SSF48452">
    <property type="entry name" value="TPR-like"/>
    <property type="match status" value="1"/>
</dbReference>
<keyword evidence="1" id="KW-0732">Signal</keyword>
<evidence type="ECO:0000313" key="3">
    <source>
        <dbReference type="Proteomes" id="UP000316727"/>
    </source>
</evidence>
<comment type="caution">
    <text evidence="2">The sequence shown here is derived from an EMBL/GenBank/DDBJ whole genome shotgun (WGS) entry which is preliminary data.</text>
</comment>
<proteinExistence type="predicted"/>
<dbReference type="AlphaFoldDB" id="A0A501WI99"/>
<dbReference type="InterPro" id="IPR011990">
    <property type="entry name" value="TPR-like_helical_dom_sf"/>
</dbReference>